<dbReference type="AlphaFoldDB" id="A0AAU7CQ65"/>
<feature type="chain" id="PRO_5043493036" evidence="2">
    <location>
        <begin position="25"/>
        <end position="511"/>
    </location>
</feature>
<accession>A0AAU7CQ65</accession>
<dbReference type="Gene3D" id="3.30.830.10">
    <property type="entry name" value="Metalloenzyme, LuxS/M16 peptidase-like"/>
    <property type="match status" value="2"/>
</dbReference>
<comment type="similarity">
    <text evidence="1">Belongs to the peptidase M16 family.</text>
</comment>
<dbReference type="Pfam" id="PF05193">
    <property type="entry name" value="Peptidase_M16_C"/>
    <property type="match status" value="1"/>
</dbReference>
<name>A0AAU7CQ65_9BACT</name>
<proteinExistence type="inferred from homology"/>
<evidence type="ECO:0000259" key="4">
    <source>
        <dbReference type="Pfam" id="PF05193"/>
    </source>
</evidence>
<reference evidence="5" key="1">
    <citation type="submission" date="2024-05" db="EMBL/GenBank/DDBJ databases">
        <title>Planctomycetes of the genus Singulisphaera possess chitinolytic capabilities.</title>
        <authorList>
            <person name="Ivanova A."/>
        </authorList>
    </citation>
    <scope>NUCLEOTIDE SEQUENCE</scope>
    <source>
        <strain evidence="5">Ch08T</strain>
    </source>
</reference>
<sequence length="511" mass="56358">MTATRRATLGGILALALFPLGSHCALSDDAIKTAEKGKSSPLYLPSKSTPLVAIRFAFRVGSQDDPRGKEGLAALTAAMIAEGGTTDLTYDQILEKFYPIAGALSSACFKESTVFSGEIHRDNLAAYTALATSMLTSPRFAADDFERLRNEAIDFVSKTLRGGNDEELGKWTLQVELYKGHPYGHVDRGTVQSLRAITIDDVKQFYKSHYTRSALRLGVAGGADEAILPGLIKGLASLPAEGTAPPALPTPETPRGLDVTIVEKPADSTAISLGFPLSLTRRDDDFYALAIANSYLGEHRTFNGKLMQDLRGKRGLNYGDYSYIEDFVQEGMSTFPVPNNPRRQQAFTIWLRPVPRDRTVFALRGALWELDRLIEDGIPPADFEATRSFLLNYSKLWVQTLSRRLGYAMDGEFYDREDLVTEFARRLPKLTVEQVNAAVRRHLKKPGFKVAIVAQDATALRDSLLSGKPTPITYDTQGTPESILTEDKVIEAFPLNDVKVKIIPVEQMFEK</sequence>
<gene>
    <name evidence="5" type="ORF">V5E97_15765</name>
</gene>
<dbReference type="Pfam" id="PF00675">
    <property type="entry name" value="Peptidase_M16"/>
    <property type="match status" value="1"/>
</dbReference>
<dbReference type="InterPro" id="IPR007863">
    <property type="entry name" value="Peptidase_M16_C"/>
</dbReference>
<keyword evidence="2" id="KW-0732">Signal</keyword>
<dbReference type="InterPro" id="IPR011249">
    <property type="entry name" value="Metalloenz_LuxS/M16"/>
</dbReference>
<dbReference type="EMBL" id="CP155447">
    <property type="protein sequence ID" value="XBH07435.1"/>
    <property type="molecule type" value="Genomic_DNA"/>
</dbReference>
<dbReference type="PANTHER" id="PTHR11851:SF49">
    <property type="entry name" value="MITOCHONDRIAL-PROCESSING PEPTIDASE SUBUNIT ALPHA"/>
    <property type="match status" value="1"/>
</dbReference>
<dbReference type="SUPFAM" id="SSF63411">
    <property type="entry name" value="LuxS/MPP-like metallohydrolase"/>
    <property type="match status" value="2"/>
</dbReference>
<feature type="domain" description="Peptidase M16 C-terminal" evidence="4">
    <location>
        <begin position="197"/>
        <end position="388"/>
    </location>
</feature>
<evidence type="ECO:0000256" key="1">
    <source>
        <dbReference type="ARBA" id="ARBA00007261"/>
    </source>
</evidence>
<dbReference type="PANTHER" id="PTHR11851">
    <property type="entry name" value="METALLOPROTEASE"/>
    <property type="match status" value="1"/>
</dbReference>
<dbReference type="InterPro" id="IPR050361">
    <property type="entry name" value="MPP/UQCRC_Complex"/>
</dbReference>
<dbReference type="InterPro" id="IPR011765">
    <property type="entry name" value="Pept_M16_N"/>
</dbReference>
<dbReference type="GO" id="GO:0046872">
    <property type="term" value="F:metal ion binding"/>
    <property type="evidence" value="ECO:0007669"/>
    <property type="project" value="InterPro"/>
</dbReference>
<evidence type="ECO:0000313" key="5">
    <source>
        <dbReference type="EMBL" id="XBH07435.1"/>
    </source>
</evidence>
<organism evidence="5">
    <name type="scientific">Singulisphaera sp. Ch08</name>
    <dbReference type="NCBI Taxonomy" id="3120278"/>
    <lineage>
        <taxon>Bacteria</taxon>
        <taxon>Pseudomonadati</taxon>
        <taxon>Planctomycetota</taxon>
        <taxon>Planctomycetia</taxon>
        <taxon>Isosphaerales</taxon>
        <taxon>Isosphaeraceae</taxon>
        <taxon>Singulisphaera</taxon>
    </lineage>
</organism>
<dbReference type="RefSeq" id="WP_406700272.1">
    <property type="nucleotide sequence ID" value="NZ_CP155447.1"/>
</dbReference>
<evidence type="ECO:0000259" key="3">
    <source>
        <dbReference type="Pfam" id="PF00675"/>
    </source>
</evidence>
<feature type="signal peptide" evidence="2">
    <location>
        <begin position="1"/>
        <end position="24"/>
    </location>
</feature>
<protein>
    <submittedName>
        <fullName evidence="5">Pitrilysin family protein</fullName>
    </submittedName>
</protein>
<feature type="domain" description="Peptidase M16 N-terminal" evidence="3">
    <location>
        <begin position="47"/>
        <end position="151"/>
    </location>
</feature>
<evidence type="ECO:0000256" key="2">
    <source>
        <dbReference type="SAM" id="SignalP"/>
    </source>
</evidence>